<evidence type="ECO:0000313" key="2">
    <source>
        <dbReference type="EMBL" id="CAI3978961.1"/>
    </source>
</evidence>
<dbReference type="EMBL" id="CAMXCT030000446">
    <property type="protein sequence ID" value="CAL4766273.1"/>
    <property type="molecule type" value="Genomic_DNA"/>
</dbReference>
<feature type="region of interest" description="Disordered" evidence="1">
    <location>
        <begin position="23"/>
        <end position="59"/>
    </location>
</feature>
<evidence type="ECO:0000313" key="3">
    <source>
        <dbReference type="EMBL" id="CAL1132336.1"/>
    </source>
</evidence>
<feature type="region of interest" description="Disordered" evidence="1">
    <location>
        <begin position="258"/>
        <end position="304"/>
    </location>
</feature>
<dbReference type="InterPro" id="IPR010736">
    <property type="entry name" value="SHIPPO-rpt"/>
</dbReference>
<dbReference type="Proteomes" id="UP001152797">
    <property type="component" value="Unassembled WGS sequence"/>
</dbReference>
<keyword evidence="4" id="KW-1185">Reference proteome</keyword>
<evidence type="ECO:0000313" key="4">
    <source>
        <dbReference type="Proteomes" id="UP001152797"/>
    </source>
</evidence>
<reference evidence="3" key="2">
    <citation type="submission" date="2024-04" db="EMBL/GenBank/DDBJ databases">
        <authorList>
            <person name="Chen Y."/>
            <person name="Shah S."/>
            <person name="Dougan E. K."/>
            <person name="Thang M."/>
            <person name="Chan C."/>
        </authorList>
    </citation>
    <scope>NUCLEOTIDE SEQUENCE [LARGE SCALE GENOMIC DNA]</scope>
</reference>
<gene>
    <name evidence="2" type="ORF">C1SCF055_LOCUS6949</name>
</gene>
<organism evidence="2">
    <name type="scientific">Cladocopium goreaui</name>
    <dbReference type="NCBI Taxonomy" id="2562237"/>
    <lineage>
        <taxon>Eukaryota</taxon>
        <taxon>Sar</taxon>
        <taxon>Alveolata</taxon>
        <taxon>Dinophyceae</taxon>
        <taxon>Suessiales</taxon>
        <taxon>Symbiodiniaceae</taxon>
        <taxon>Cladocopium</taxon>
    </lineage>
</organism>
<protein>
    <submittedName>
        <fullName evidence="2">Uncharacterized protein</fullName>
    </submittedName>
</protein>
<dbReference type="EMBL" id="CAMXCT010000446">
    <property type="protein sequence ID" value="CAI3978961.1"/>
    <property type="molecule type" value="Genomic_DNA"/>
</dbReference>
<feature type="compositionally biased region" description="Basic residues" evidence="1">
    <location>
        <begin position="50"/>
        <end position="59"/>
    </location>
</feature>
<dbReference type="EMBL" id="CAMXCT020000446">
    <property type="protein sequence ID" value="CAL1132336.1"/>
    <property type="molecule type" value="Genomic_DNA"/>
</dbReference>
<sequence>MAAANEVARVMAEAAAMVQETWKDMAGGLGAPSDEEGEESPKKSPSNFRAKLRKGKRKGKWNGRVTDLTMNEYRSMKWGLDAGYRAALREGPKWSMRGSLSKPLRSNSDGMLDTDASRAYDACYGTAPKFSIGKTLIGVKDPLAENPGPQYLVPSTMDPKGHPTIWKNAGNRFGCETLQVNDEDGPAPGQYNQEAFKQSGQIRRAPVYTCQGREAWREPVAAPTPVPGEYNVEKTTRVGKITPYRFTMYSRLDPLEPARGERATIKPGPGHYKLPNLADRNAYPDKEKPPYWKLGQEPRGLLPT</sequence>
<comment type="caution">
    <text evidence="2">The sequence shown here is derived from an EMBL/GenBank/DDBJ whole genome shotgun (WGS) entry which is preliminary data.</text>
</comment>
<accession>A0A9P1BT43</accession>
<dbReference type="Pfam" id="PF07004">
    <property type="entry name" value="SHIPPO-rpt"/>
    <property type="match status" value="3"/>
</dbReference>
<dbReference type="OrthoDB" id="414859at2759"/>
<proteinExistence type="predicted"/>
<reference evidence="2" key="1">
    <citation type="submission" date="2022-10" db="EMBL/GenBank/DDBJ databases">
        <authorList>
            <person name="Chen Y."/>
            <person name="Dougan E. K."/>
            <person name="Chan C."/>
            <person name="Rhodes N."/>
            <person name="Thang M."/>
        </authorList>
    </citation>
    <scope>NUCLEOTIDE SEQUENCE</scope>
</reference>
<name>A0A9P1BT43_9DINO</name>
<evidence type="ECO:0000256" key="1">
    <source>
        <dbReference type="SAM" id="MobiDB-lite"/>
    </source>
</evidence>
<dbReference type="AlphaFoldDB" id="A0A9P1BT43"/>